<reference evidence="3" key="2">
    <citation type="journal article" date="2015" name="Sci. Rep.">
        <title>Genetic analysis of capsular polysaccharide synthesis gene clusters in 79 capsular types of Klebsiella spp.</title>
        <authorList>
            <person name="Pan Y.J."/>
            <person name="Lin T.L."/>
            <person name="Chen C.T."/>
            <person name="Chen Y.Y."/>
            <person name="Hsieh P.F."/>
            <person name="Hsu C.R."/>
            <person name="Wu M.C."/>
            <person name="Wang J.T."/>
        </authorList>
    </citation>
    <scope>NUCLEOTIDE SEQUENCE</scope>
    <source>
        <strain evidence="3">5710/52</strain>
    </source>
</reference>
<dbReference type="EMBL" id="AB924598">
    <property type="protein sequence ID" value="BAT24144.1"/>
    <property type="molecule type" value="Genomic_DNA"/>
</dbReference>
<dbReference type="AlphaFoldDB" id="A0A0P0YSB3"/>
<keyword evidence="3" id="KW-0808">Transferase</keyword>
<proteinExistence type="predicted"/>
<dbReference type="InterPro" id="IPR050194">
    <property type="entry name" value="Glycosyltransferase_grp1"/>
</dbReference>
<dbReference type="Pfam" id="PF00534">
    <property type="entry name" value="Glycos_transf_1"/>
    <property type="match status" value="1"/>
</dbReference>
<accession>A0A0P0YSB3</accession>
<evidence type="ECO:0000259" key="2">
    <source>
        <dbReference type="Pfam" id="PF13439"/>
    </source>
</evidence>
<gene>
    <name evidence="3" type="primary">wclP</name>
</gene>
<feature type="domain" description="Glycosyl transferase family 1" evidence="1">
    <location>
        <begin position="208"/>
        <end position="365"/>
    </location>
</feature>
<dbReference type="PANTHER" id="PTHR45947:SF3">
    <property type="entry name" value="SULFOQUINOVOSYL TRANSFERASE SQD2"/>
    <property type="match status" value="1"/>
</dbReference>
<evidence type="ECO:0000259" key="1">
    <source>
        <dbReference type="Pfam" id="PF00534"/>
    </source>
</evidence>
<name>A0A0P0YSB3_9ENTR</name>
<dbReference type="CDD" id="cd03801">
    <property type="entry name" value="GT4_PimA-like"/>
    <property type="match status" value="1"/>
</dbReference>
<dbReference type="Pfam" id="PF13439">
    <property type="entry name" value="Glyco_transf_4"/>
    <property type="match status" value="1"/>
</dbReference>
<protein>
    <submittedName>
        <fullName evidence="3">Glycosyl transferase</fullName>
    </submittedName>
</protein>
<sequence>MKMNNKVVIFARSIPAHNSGGLEVVTWDMCKGLAKIGLEVELITTKLPSTNFISKEENINIVEVEGTIPGKYNRAWWEKSAEHFLSYPAERLIGVISVSAAGFGVLKYRNKYNNVNFIMQAHGTSIDELKTKIKSRSAIKTLKGIKNVYWFFKDVYYYKKFDYIVGIGDAVVKSLTSFPNNLFVSENKVVKIENGIDESLFSFSIDKKEKLRVDFNIAKEKKIIISVCRLHEQKGVDNNIRVVKEIVEQNKHQELLYIICGSGPAESSLKSMVQSLSLNENIIFVGDQDRVTIAKYLNMSDVFMFLTKRIEGLPLNVLEAQASGLPMIISKHLLFEQTELVNKVDNKDIKKAAEILIQILSENNEVSRKSYINEINTLDYSTKLYHELLNRK</sequence>
<dbReference type="PANTHER" id="PTHR45947">
    <property type="entry name" value="SULFOQUINOVOSYL TRANSFERASE SQD2"/>
    <property type="match status" value="1"/>
</dbReference>
<evidence type="ECO:0000313" key="3">
    <source>
        <dbReference type="EMBL" id="BAT24144.1"/>
    </source>
</evidence>
<organism evidence="3">
    <name type="scientific">Klebsiella sp. 5710/52</name>
    <dbReference type="NCBI Taxonomy" id="1497831"/>
    <lineage>
        <taxon>Bacteria</taxon>
        <taxon>Pseudomonadati</taxon>
        <taxon>Pseudomonadota</taxon>
        <taxon>Gammaproteobacteria</taxon>
        <taxon>Enterobacterales</taxon>
        <taxon>Enterobacteriaceae</taxon>
        <taxon>Klebsiella/Raoultella group</taxon>
        <taxon>Klebsiella</taxon>
    </lineage>
</organism>
<feature type="domain" description="Glycosyltransferase subfamily 4-like N-terminal" evidence="2">
    <location>
        <begin position="20"/>
        <end position="199"/>
    </location>
</feature>
<dbReference type="InterPro" id="IPR001296">
    <property type="entry name" value="Glyco_trans_1"/>
</dbReference>
<dbReference type="Gene3D" id="3.40.50.2000">
    <property type="entry name" value="Glycogen Phosphorylase B"/>
    <property type="match status" value="2"/>
</dbReference>
<dbReference type="GO" id="GO:0016758">
    <property type="term" value="F:hexosyltransferase activity"/>
    <property type="evidence" value="ECO:0007669"/>
    <property type="project" value="TreeGrafter"/>
</dbReference>
<dbReference type="InterPro" id="IPR028098">
    <property type="entry name" value="Glyco_trans_4-like_N"/>
</dbReference>
<reference evidence="3" key="1">
    <citation type="submission" date="2014-04" db="EMBL/GenBank/DDBJ databases">
        <authorList>
            <person name="Harrison E."/>
        </authorList>
    </citation>
    <scope>NUCLEOTIDE SEQUENCE</scope>
    <source>
        <strain evidence="3">5710/52</strain>
    </source>
</reference>
<dbReference type="SUPFAM" id="SSF53756">
    <property type="entry name" value="UDP-Glycosyltransferase/glycogen phosphorylase"/>
    <property type="match status" value="1"/>
</dbReference>